<name>A0A6G1PV07_CHAAH</name>
<evidence type="ECO:0000313" key="2">
    <source>
        <dbReference type="Proteomes" id="UP000503349"/>
    </source>
</evidence>
<sequence>MAAGSTASCILKQTEKRTHTCKRLQVLGHKTNRGQSEQFISNSSCFITTTTDSSIPAAKIQSVPTLTSCLCEKYAVYECEPLYCMTDCFVVSERAAQVTDDMNAGRMVQYKVPLLTRGFSGYPLCTNTWRKVTSFVWTSTKPLSDTKSREVGGRCGQHVLTTVIPMAEFEVLVFNRAMRQHCITASFKQLQ</sequence>
<dbReference type="Proteomes" id="UP000503349">
    <property type="component" value="Chromosome 9"/>
</dbReference>
<evidence type="ECO:0000313" key="1">
    <source>
        <dbReference type="EMBL" id="KAF3694102.1"/>
    </source>
</evidence>
<dbReference type="AlphaFoldDB" id="A0A6G1PV07"/>
<gene>
    <name evidence="1" type="ORF">EXN66_Car009778</name>
</gene>
<dbReference type="EMBL" id="CM015720">
    <property type="protein sequence ID" value="KAF3694102.1"/>
    <property type="molecule type" value="Genomic_DNA"/>
</dbReference>
<reference evidence="1 2" key="1">
    <citation type="submission" date="2019-02" db="EMBL/GenBank/DDBJ databases">
        <title>Opniocepnalus argus genome.</title>
        <authorList>
            <person name="Zhou C."/>
            <person name="Xiao S."/>
        </authorList>
    </citation>
    <scope>NUCLEOTIDE SEQUENCE [LARGE SCALE GENOMIC DNA]</scope>
    <source>
        <strain evidence="1">OARG1902GOOAL</strain>
        <tissue evidence="1">Muscle</tissue>
    </source>
</reference>
<accession>A0A6G1PV07</accession>
<reference evidence="2" key="2">
    <citation type="submission" date="2019-02" db="EMBL/GenBank/DDBJ databases">
        <title>Opniocepnalus argus Var Kimnra genome.</title>
        <authorList>
            <person name="Zhou C."/>
            <person name="Xiao S."/>
        </authorList>
    </citation>
    <scope>NUCLEOTIDE SEQUENCE [LARGE SCALE GENOMIC DNA]</scope>
</reference>
<organism evidence="1 2">
    <name type="scientific">Channa argus</name>
    <name type="common">Northern snakehead</name>
    <name type="synonym">Ophicephalus argus</name>
    <dbReference type="NCBI Taxonomy" id="215402"/>
    <lineage>
        <taxon>Eukaryota</taxon>
        <taxon>Metazoa</taxon>
        <taxon>Chordata</taxon>
        <taxon>Craniata</taxon>
        <taxon>Vertebrata</taxon>
        <taxon>Euteleostomi</taxon>
        <taxon>Actinopterygii</taxon>
        <taxon>Neopterygii</taxon>
        <taxon>Teleostei</taxon>
        <taxon>Neoteleostei</taxon>
        <taxon>Acanthomorphata</taxon>
        <taxon>Anabantaria</taxon>
        <taxon>Anabantiformes</taxon>
        <taxon>Channoidei</taxon>
        <taxon>Channidae</taxon>
        <taxon>Channa</taxon>
    </lineage>
</organism>
<proteinExistence type="predicted"/>
<protein>
    <submittedName>
        <fullName evidence="1">Uncharacterized protein</fullName>
    </submittedName>
</protein>
<keyword evidence="2" id="KW-1185">Reference proteome</keyword>